<evidence type="ECO:0000313" key="1">
    <source>
        <dbReference type="EMBL" id="VDO89591.1"/>
    </source>
</evidence>
<proteinExistence type="predicted"/>
<dbReference type="Proteomes" id="UP000277204">
    <property type="component" value="Unassembled WGS sequence"/>
</dbReference>
<dbReference type="InterPro" id="IPR013083">
    <property type="entry name" value="Znf_RING/FYVE/PHD"/>
</dbReference>
<keyword evidence="2" id="KW-1185">Reference proteome</keyword>
<dbReference type="SUPFAM" id="SSF57903">
    <property type="entry name" value="FYVE/PHD zinc finger"/>
    <property type="match status" value="1"/>
</dbReference>
<protein>
    <submittedName>
        <fullName evidence="1">Uncharacterized protein</fullName>
    </submittedName>
</protein>
<reference evidence="1 2" key="1">
    <citation type="submission" date="2018-11" db="EMBL/GenBank/DDBJ databases">
        <authorList>
            <consortium name="Pathogen Informatics"/>
        </authorList>
    </citation>
    <scope>NUCLEOTIDE SEQUENCE [LARGE SCALE GENOMIC DNA]</scope>
    <source>
        <strain evidence="1 2">Zambia</strain>
    </source>
</reference>
<name>A0A183M2H9_9TREM</name>
<dbReference type="STRING" id="48269.A0A183M2H9"/>
<dbReference type="EMBL" id="UZAI01005214">
    <property type="protein sequence ID" value="VDO89591.1"/>
    <property type="molecule type" value="Genomic_DNA"/>
</dbReference>
<accession>A0A183M2H9</accession>
<dbReference type="InterPro" id="IPR017455">
    <property type="entry name" value="Znf_FYVE-rel"/>
</dbReference>
<dbReference type="PROSITE" id="PS50178">
    <property type="entry name" value="ZF_FYVE"/>
    <property type="match status" value="1"/>
</dbReference>
<dbReference type="InterPro" id="IPR011011">
    <property type="entry name" value="Znf_FYVE_PHD"/>
</dbReference>
<gene>
    <name evidence="1" type="ORF">SMRZ_LOCUS10254</name>
</gene>
<organism evidence="1 2">
    <name type="scientific">Schistosoma margrebowiei</name>
    <dbReference type="NCBI Taxonomy" id="48269"/>
    <lineage>
        <taxon>Eukaryota</taxon>
        <taxon>Metazoa</taxon>
        <taxon>Spiralia</taxon>
        <taxon>Lophotrochozoa</taxon>
        <taxon>Platyhelminthes</taxon>
        <taxon>Trematoda</taxon>
        <taxon>Digenea</taxon>
        <taxon>Strigeidida</taxon>
        <taxon>Schistosomatoidea</taxon>
        <taxon>Schistosomatidae</taxon>
        <taxon>Schistosoma</taxon>
    </lineage>
</organism>
<evidence type="ECO:0000313" key="2">
    <source>
        <dbReference type="Proteomes" id="UP000277204"/>
    </source>
</evidence>
<dbReference type="AlphaFoldDB" id="A0A183M2H9"/>
<dbReference type="Gene3D" id="3.30.40.10">
    <property type="entry name" value="Zinc/RING finger domain, C3HC4 (zinc finger)"/>
    <property type="match status" value="1"/>
</dbReference>
<sequence>MLSDQKRLSQPTIGQLKCEMSIINVNWTHCFKSGSLCCVCNSLLALSNQSVHCHSCGLLTCSRCIHSNPPKIPSLWSNEQRSVQFCNLCASGLRNICNYSSSADSSHVKTQMESLEIPATTTTA</sequence>